<dbReference type="GeneID" id="24099965"/>
<sequence>MDVISAHSWIWLYVLDQSPYKPISNQPFSDPAIMSARLASPAMTQALHEGVYSSMSSIEGFSSRQAGYGPPPGIPFADGALSGSPMAMNHNVYGIANGTLGNLDVGQPHGSAHGLDPYPCLMATARSSPP</sequence>
<dbReference type="Proteomes" id="UP000006352">
    <property type="component" value="Unassembled WGS sequence"/>
</dbReference>
<protein>
    <submittedName>
        <fullName evidence="1">Uncharacterized protein</fullName>
    </submittedName>
</protein>
<name>J4H4I5_9APHY</name>
<organism evidence="1 2">
    <name type="scientific">Fibroporia radiculosa</name>
    <dbReference type="NCBI Taxonomy" id="599839"/>
    <lineage>
        <taxon>Eukaryota</taxon>
        <taxon>Fungi</taxon>
        <taxon>Dikarya</taxon>
        <taxon>Basidiomycota</taxon>
        <taxon>Agaricomycotina</taxon>
        <taxon>Agaricomycetes</taxon>
        <taxon>Polyporales</taxon>
        <taxon>Fibroporiaceae</taxon>
        <taxon>Fibroporia</taxon>
    </lineage>
</organism>
<dbReference type="InParanoid" id="J4H4I5"/>
<gene>
    <name evidence="1" type="ORF">FIBRA_07256</name>
</gene>
<proteinExistence type="predicted"/>
<dbReference type="AlphaFoldDB" id="J4H4I5"/>
<dbReference type="RefSeq" id="XP_012184337.1">
    <property type="nucleotide sequence ID" value="XM_012328947.1"/>
</dbReference>
<dbReference type="HOGENOM" id="CLU_1938190_0_0_1"/>
<dbReference type="EMBL" id="HE797177">
    <property type="protein sequence ID" value="CCM05054.1"/>
    <property type="molecule type" value="Genomic_DNA"/>
</dbReference>
<dbReference type="STRING" id="599839.J4H4I5"/>
<accession>J4H4I5</accession>
<evidence type="ECO:0000313" key="2">
    <source>
        <dbReference type="Proteomes" id="UP000006352"/>
    </source>
</evidence>
<reference evidence="1 2" key="1">
    <citation type="journal article" date="2012" name="Appl. Environ. Microbiol.">
        <title>Short-read sequencing for genomic analysis of the brown rot fungus Fibroporia radiculosa.</title>
        <authorList>
            <person name="Tang J.D."/>
            <person name="Perkins A.D."/>
            <person name="Sonstegard T.S."/>
            <person name="Schroeder S.G."/>
            <person name="Burgess S.C."/>
            <person name="Diehl S.V."/>
        </authorList>
    </citation>
    <scope>NUCLEOTIDE SEQUENCE [LARGE SCALE GENOMIC DNA]</scope>
    <source>
        <strain evidence="1 2">TFFH 294</strain>
    </source>
</reference>
<keyword evidence="2" id="KW-1185">Reference proteome</keyword>
<evidence type="ECO:0000313" key="1">
    <source>
        <dbReference type="EMBL" id="CCM05054.1"/>
    </source>
</evidence>